<feature type="region of interest" description="Disordered" evidence="11">
    <location>
        <begin position="342"/>
        <end position="427"/>
    </location>
</feature>
<feature type="compositionally biased region" description="Polar residues" evidence="11">
    <location>
        <begin position="1680"/>
        <end position="1731"/>
    </location>
</feature>
<feature type="compositionally biased region" description="Polar residues" evidence="11">
    <location>
        <begin position="358"/>
        <end position="381"/>
    </location>
</feature>
<evidence type="ECO:0000256" key="1">
    <source>
        <dbReference type="ARBA" id="ARBA00004397"/>
    </source>
</evidence>
<feature type="compositionally biased region" description="Polar residues" evidence="11">
    <location>
        <begin position="47"/>
        <end position="65"/>
    </location>
</feature>
<feature type="region of interest" description="Disordered" evidence="11">
    <location>
        <begin position="1904"/>
        <end position="2028"/>
    </location>
</feature>
<keyword evidence="4 10" id="KW-0256">Endoplasmic reticulum</keyword>
<evidence type="ECO:0000259" key="12">
    <source>
        <dbReference type="Pfam" id="PF12931"/>
    </source>
</evidence>
<evidence type="ECO:0000256" key="7">
    <source>
        <dbReference type="ARBA" id="ARBA00023006"/>
    </source>
</evidence>
<feature type="compositionally biased region" description="Polar residues" evidence="11">
    <location>
        <begin position="1524"/>
        <end position="1536"/>
    </location>
</feature>
<dbReference type="OrthoDB" id="8918678at2759"/>
<dbReference type="PANTHER" id="PTHR13402:SF6">
    <property type="entry name" value="SECRETORY 16, ISOFORM I"/>
    <property type="match status" value="1"/>
</dbReference>
<comment type="similarity">
    <text evidence="2 10">Belongs to the SEC16 family.</text>
</comment>
<dbReference type="Gene3D" id="1.25.40.1030">
    <property type="match status" value="1"/>
</dbReference>
<feature type="compositionally biased region" description="Low complexity" evidence="11">
    <location>
        <begin position="1641"/>
        <end position="1659"/>
    </location>
</feature>
<feature type="region of interest" description="Disordered" evidence="11">
    <location>
        <begin position="476"/>
        <end position="614"/>
    </location>
</feature>
<dbReference type="GO" id="GO:0012507">
    <property type="term" value="C:ER to Golgi transport vesicle membrane"/>
    <property type="evidence" value="ECO:0007669"/>
    <property type="project" value="TreeGrafter"/>
</dbReference>
<keyword evidence="8 10" id="KW-0472">Membrane</keyword>
<dbReference type="GO" id="GO:0007030">
    <property type="term" value="P:Golgi organization"/>
    <property type="evidence" value="ECO:0007669"/>
    <property type="project" value="TreeGrafter"/>
</dbReference>
<comment type="subcellular location">
    <subcellularLocation>
        <location evidence="1">Endoplasmic reticulum membrane</location>
        <topology evidence="1">Peripheral membrane protein</topology>
        <orientation evidence="1">Cytoplasmic side</orientation>
    </subcellularLocation>
</comment>
<feature type="region of interest" description="Disordered" evidence="11">
    <location>
        <begin position="1577"/>
        <end position="1882"/>
    </location>
</feature>
<organism evidence="15 16">
    <name type="scientific">Gomphillus americanus</name>
    <dbReference type="NCBI Taxonomy" id="1940652"/>
    <lineage>
        <taxon>Eukaryota</taxon>
        <taxon>Fungi</taxon>
        <taxon>Dikarya</taxon>
        <taxon>Ascomycota</taxon>
        <taxon>Pezizomycotina</taxon>
        <taxon>Lecanoromycetes</taxon>
        <taxon>OSLEUM clade</taxon>
        <taxon>Ostropomycetidae</taxon>
        <taxon>Ostropales</taxon>
        <taxon>Graphidaceae</taxon>
        <taxon>Gomphilloideae</taxon>
        <taxon>Gomphillus</taxon>
    </lineage>
</organism>
<feature type="compositionally biased region" description="Polar residues" evidence="11">
    <location>
        <begin position="749"/>
        <end position="767"/>
    </location>
</feature>
<dbReference type="GO" id="GO:0070973">
    <property type="term" value="P:protein localization to endoplasmic reticulum exit site"/>
    <property type="evidence" value="ECO:0007669"/>
    <property type="project" value="TreeGrafter"/>
</dbReference>
<feature type="compositionally biased region" description="Low complexity" evidence="11">
    <location>
        <begin position="1772"/>
        <end position="1786"/>
    </location>
</feature>
<dbReference type="CDD" id="cd09233">
    <property type="entry name" value="ACE1-Sec16-like"/>
    <property type="match status" value="1"/>
</dbReference>
<feature type="compositionally biased region" description="Basic residues" evidence="11">
    <location>
        <begin position="2009"/>
        <end position="2018"/>
    </location>
</feature>
<gene>
    <name evidence="15" type="ORF">GOMPHAMPRED_007783</name>
</gene>
<feature type="compositionally biased region" description="Polar residues" evidence="11">
    <location>
        <begin position="818"/>
        <end position="829"/>
    </location>
</feature>
<name>A0A8H3IGI4_9LECA</name>
<evidence type="ECO:0000256" key="10">
    <source>
        <dbReference type="RuleBase" id="RU364101"/>
    </source>
</evidence>
<evidence type="ECO:0000256" key="3">
    <source>
        <dbReference type="ARBA" id="ARBA00022448"/>
    </source>
</evidence>
<feature type="compositionally biased region" description="Basic and acidic residues" evidence="11">
    <location>
        <begin position="385"/>
        <end position="407"/>
    </location>
</feature>
<dbReference type="GO" id="GO:0016192">
    <property type="term" value="P:vesicle-mediated transport"/>
    <property type="evidence" value="ECO:0007669"/>
    <property type="project" value="UniProtKB-KW"/>
</dbReference>
<keyword evidence="5 10" id="KW-0931">ER-Golgi transport</keyword>
<protein>
    <recommendedName>
        <fullName evidence="10">Protein transport protein sec16</fullName>
    </recommendedName>
</protein>
<evidence type="ECO:0000256" key="4">
    <source>
        <dbReference type="ARBA" id="ARBA00022824"/>
    </source>
</evidence>
<evidence type="ECO:0000259" key="13">
    <source>
        <dbReference type="Pfam" id="PF12932"/>
    </source>
</evidence>
<feature type="compositionally biased region" description="Basic and acidic residues" evidence="11">
    <location>
        <begin position="1826"/>
        <end position="1851"/>
    </location>
</feature>
<dbReference type="InterPro" id="IPR024340">
    <property type="entry name" value="Sec16_CCD"/>
</dbReference>
<dbReference type="Pfam" id="PF12932">
    <property type="entry name" value="Sec16"/>
    <property type="match status" value="1"/>
</dbReference>
<evidence type="ECO:0000256" key="5">
    <source>
        <dbReference type="ARBA" id="ARBA00022892"/>
    </source>
</evidence>
<keyword evidence="7 10" id="KW-0072">Autophagy</keyword>
<feature type="region of interest" description="Disordered" evidence="11">
    <location>
        <begin position="227"/>
        <end position="329"/>
    </location>
</feature>
<feature type="domain" description="Sec16 Sec23-binding" evidence="12">
    <location>
        <begin position="1142"/>
        <end position="1446"/>
    </location>
</feature>
<keyword evidence="3 10" id="KW-0813">Transport</keyword>
<feature type="compositionally biased region" description="Basic and acidic residues" evidence="11">
    <location>
        <begin position="89"/>
        <end position="104"/>
    </location>
</feature>
<dbReference type="GO" id="GO:0015031">
    <property type="term" value="P:protein transport"/>
    <property type="evidence" value="ECO:0007669"/>
    <property type="project" value="UniProtKB-KW"/>
</dbReference>
<comment type="function">
    <text evidence="9 10">Involved in the initiation of assembly of the COPII coat required for the formation of transport vesicles from the endoplasmic reticulum (ER) and the selection of cargo molecules. Also involved in autophagy.</text>
</comment>
<feature type="compositionally biased region" description="Polar residues" evidence="11">
    <location>
        <begin position="188"/>
        <end position="212"/>
    </location>
</feature>
<dbReference type="Pfam" id="PF12931">
    <property type="entry name" value="TPR_Sec16"/>
    <property type="match status" value="1"/>
</dbReference>
<dbReference type="GO" id="GO:0070971">
    <property type="term" value="C:endoplasmic reticulum exit site"/>
    <property type="evidence" value="ECO:0007669"/>
    <property type="project" value="TreeGrafter"/>
</dbReference>
<feature type="compositionally biased region" description="Polar residues" evidence="11">
    <location>
        <begin position="1932"/>
        <end position="1952"/>
    </location>
</feature>
<feature type="compositionally biased region" description="Pro residues" evidence="11">
    <location>
        <begin position="666"/>
        <end position="676"/>
    </location>
</feature>
<evidence type="ECO:0000256" key="2">
    <source>
        <dbReference type="ARBA" id="ARBA00005927"/>
    </source>
</evidence>
<sequence length="2028" mass="218250">MEDPPPSATWHPALRPETLDDASLYSPNPDRPRLATLSWDDVVAGTSARNRAPTHNVQDTQQAVPTTIEEETNISKGRPSLHSLSVESPVKKSLDGLNDEHQELDIGNTRQMDTLIDGPGFPSEAKTNNEDDKQHDEVLSSKPLETQLVHSDKRAEEDDTDPLATELTAPYKRTNDDLFEETLKPSGLDSTQAKLAPESQTSADFFSSSDGQEATYEDVDAAWGNVGMQNHTNSFPPVPFPDFEQTSLQPLAHSQAAALIQEEQETEFQGSHHNKQADSTDPWSTAGDSLADDGGFFSQPERQEQGPFTPPNEEARFEEGIPLISQDRSSTVHNSFIDETENVWNDDPASGGDDFFSGINTGTLNSTSQPPTLARKSTQQVLDAIRSHDPVSHPYKVNDDENVDKPLDGNSLKEIPTEAPPASTDVSVKTGENLAALWEEALGDDLLDDSVDPSSFFGNEDDGFLLEDENASVDELAAVPPGNYPPQQSSHNHDNQDFTPMTTSYVPAGFDPVAFKRGQSPFQTQPLKAPIEEPAESFAAKSKGGYSSPYDAPMDLSRPRRTPAARAPQVLTRTGSAAPPPPRRTDSVQSGYAPSPTLLGPLPSTPTYTASTEPYQAASASFQAPSTSIQAASSTPKVNSAGFFEELPITAKPRAFTPTSRFIPQMTPPQQIPPSIAPYQQQQYGSHWPPTHQQHSLQQQPPPRPAAPNDYGLVGPAKVMPFSDSASPVVALPTQPTAQSSAGGRYSPSPLQQTGQHMAQPASNQGPRTVPPNPYATSNVAPGITRPPSAPHQHVPHKPSPLSRSSSANQYRPGEQPLDTSSTETSQTLGGRRPSMLRNAQTSDAKPLANMISETNQLGISVTPRNVEQVTNPAVSAREPGQSYESSKQLPLLPVHQEVETPKLRPIVPQLPPNSLEQIRHAESYSASQQKVLTAANRVRAPSLTGDNNFMPPSDGSAQDPLKRWQGAPIFHFGFGGTVVTSFPARIPRYTTGSRTPLIKCNPGELRIHSAKILPANERVATFPGPLKNKNKKKDVLLWLHNGIASLAQAHPEVAGQSLGSDDQKRHEEKIMLWKVLAALVEYDGILEGNAQALDAIRKTLSPEASTHKDQETITQPLLPAISSPEAFFKPSITASSSIDTLRQLLLNGDRTKAVWHAVDQRLWGHAMLIASTMPRDLWKQVAHEFVRNEVKHASRNTESLAALYDVFAGNGEEIVDELVPPSARAGLTLMSKNSTADFVSSGLDGLNRWRETLNLILSNRTMDDTKAVVAMAQLLANYGRFEAAHICYILAKVPGLFGSPDDSQTAVVLLGTDHRQLPLDYAHDLDSILLTEVFEFINSTLVAVPSQTFTLPHLQPFKLYHAEILVELGLREEAQQYCDSIVTAQKTNTNRSPHYHSHLNSAVDGLSLRLRQSGKDSSGSWISRPNVDKMSGSFFKALSGFIAGDNDEASTDSTKADTEGPFARINGNTPEMISRNASPAPGYGSHVTTQGYAPQNSAAMAAVNSRYAPTAVTLVNSPQATAIPQRSMPSDNTHNPLPPGQADIYSSYPASQFSHTARSANALATAPTATNISSEFSKHQFSNPTPPVLSNSRSSPPVSDTGSLPSSIDHETRPSHLLLSPETKGSPHQAFSPLSKNRYSPAPSHSPGSASLGPSGSSYEPMSVTYQPRSYAPSPSLEPVQSTHVDSYQPSIPTYGQSSSDGLPDMYSNSYTDSVEKTPQNVESSEQIGSDQPLDDISTPAGPDQPFYGGYQPPSADYAPPSAGYEPPSAGYEPPSYGYEPPSYGTAEAEDQGEAKSPRKKKSFMDDDDDDDLASRAAALKKASKGKDREVDDAFRRAAEEDAKKDKEPKSGGGWFGSIWGKSGSKESKQPETKAAQIKFGEENSFYYDKELKQWVNKKAGVEAATRAAPTPPPPKGPPSRAVSAAHGPPMSTSQPTSHPLNGLPSGTVSRTLTPETEAPPTTGPPPPPTGLTAGLIPPSRPSTGMSGTSNASSVDDLMGPAQPRKGGTIKKGKKRTGYVDVLANKS</sequence>
<dbReference type="GO" id="GO:0006914">
    <property type="term" value="P:autophagy"/>
    <property type="evidence" value="ECO:0007669"/>
    <property type="project" value="UniProtKB-KW"/>
</dbReference>
<accession>A0A8H3IGI4</accession>
<feature type="compositionally biased region" description="Low complexity" evidence="11">
    <location>
        <begin position="1953"/>
        <end position="1962"/>
    </location>
</feature>
<reference evidence="15" key="1">
    <citation type="submission" date="2021-03" db="EMBL/GenBank/DDBJ databases">
        <authorList>
            <person name="Tagirdzhanova G."/>
        </authorList>
    </citation>
    <scope>NUCLEOTIDE SEQUENCE</scope>
</reference>
<proteinExistence type="inferred from homology"/>
<feature type="compositionally biased region" description="Polar residues" evidence="11">
    <location>
        <begin position="1577"/>
        <end position="1607"/>
    </location>
</feature>
<feature type="region of interest" description="Disordered" evidence="11">
    <location>
        <begin position="1"/>
        <end position="212"/>
    </location>
</feature>
<feature type="region of interest" description="Disordered" evidence="11">
    <location>
        <begin position="1448"/>
        <end position="1472"/>
    </location>
</feature>
<dbReference type="Proteomes" id="UP000664169">
    <property type="component" value="Unassembled WGS sequence"/>
</dbReference>
<feature type="compositionally biased region" description="Polar residues" evidence="11">
    <location>
        <begin position="1983"/>
        <end position="1995"/>
    </location>
</feature>
<comment type="caution">
    <text evidence="15">The sequence shown here is derived from an EMBL/GenBank/DDBJ whole genome shotgun (WGS) entry which is preliminary data.</text>
</comment>
<keyword evidence="6 10" id="KW-0653">Protein transport</keyword>
<feature type="compositionally biased region" description="Polar residues" evidence="11">
    <location>
        <begin position="267"/>
        <end position="287"/>
    </location>
</feature>
<feature type="region of interest" description="Disordered" evidence="11">
    <location>
        <begin position="1524"/>
        <end position="1548"/>
    </location>
</feature>
<feature type="compositionally biased region" description="Low complexity" evidence="11">
    <location>
        <begin position="594"/>
        <end position="607"/>
    </location>
</feature>
<dbReference type="InterPro" id="IPR024468">
    <property type="entry name" value="Sec16_N"/>
</dbReference>
<dbReference type="InterPro" id="IPR024298">
    <property type="entry name" value="Sec16_Sec23-bd"/>
</dbReference>
<feature type="region of interest" description="Disordered" evidence="11">
    <location>
        <begin position="659"/>
        <end position="839"/>
    </location>
</feature>
<feature type="domain" description="Sec16 N-terminal" evidence="14">
    <location>
        <begin position="282"/>
        <end position="471"/>
    </location>
</feature>
<evidence type="ECO:0000256" key="8">
    <source>
        <dbReference type="ARBA" id="ARBA00023136"/>
    </source>
</evidence>
<dbReference type="GO" id="GO:0005789">
    <property type="term" value="C:endoplasmic reticulum membrane"/>
    <property type="evidence" value="ECO:0007669"/>
    <property type="project" value="UniProtKB-SubCell"/>
</dbReference>
<feature type="compositionally biased region" description="Basic and acidic residues" evidence="11">
    <location>
        <begin position="127"/>
        <end position="139"/>
    </location>
</feature>
<keyword evidence="16" id="KW-1185">Reference proteome</keyword>
<evidence type="ECO:0000313" key="15">
    <source>
        <dbReference type="EMBL" id="CAF9912834.1"/>
    </source>
</evidence>
<evidence type="ECO:0000259" key="14">
    <source>
        <dbReference type="Pfam" id="PF12935"/>
    </source>
</evidence>
<evidence type="ECO:0000256" key="6">
    <source>
        <dbReference type="ARBA" id="ARBA00022927"/>
    </source>
</evidence>
<dbReference type="Pfam" id="PF12935">
    <property type="entry name" value="Sec16_N"/>
    <property type="match status" value="1"/>
</dbReference>
<dbReference type="FunFam" id="1.25.40.1030:FF:000008">
    <property type="entry name" value="Protein transport protein sec16"/>
    <property type="match status" value="1"/>
</dbReference>
<feature type="compositionally biased region" description="Low complexity" evidence="11">
    <location>
        <begin position="689"/>
        <end position="699"/>
    </location>
</feature>
<evidence type="ECO:0000256" key="9">
    <source>
        <dbReference type="ARBA" id="ARBA00024687"/>
    </source>
</evidence>
<evidence type="ECO:0000313" key="16">
    <source>
        <dbReference type="Proteomes" id="UP000664169"/>
    </source>
</evidence>
<dbReference type="PANTHER" id="PTHR13402">
    <property type="entry name" value="RGPR-RELATED"/>
    <property type="match status" value="1"/>
</dbReference>
<evidence type="ECO:0000256" key="11">
    <source>
        <dbReference type="SAM" id="MobiDB-lite"/>
    </source>
</evidence>
<feature type="domain" description="Sec16 central conserved" evidence="13">
    <location>
        <begin position="968"/>
        <end position="1085"/>
    </location>
</feature>
<dbReference type="EMBL" id="CAJPDQ010000007">
    <property type="protein sequence ID" value="CAF9912834.1"/>
    <property type="molecule type" value="Genomic_DNA"/>
</dbReference>